<dbReference type="Pfam" id="PF02086">
    <property type="entry name" value="MethyltransfD12"/>
    <property type="match status" value="1"/>
</dbReference>
<evidence type="ECO:0000256" key="7">
    <source>
        <dbReference type="RuleBase" id="RU361257"/>
    </source>
</evidence>
<dbReference type="PROSITE" id="PS00092">
    <property type="entry name" value="N6_MTASE"/>
    <property type="match status" value="1"/>
</dbReference>
<dbReference type="NCBIfam" id="TIGR00571">
    <property type="entry name" value="dam"/>
    <property type="match status" value="1"/>
</dbReference>
<dbReference type="EMBL" id="MHRX01000026">
    <property type="protein sequence ID" value="OHA33714.1"/>
    <property type="molecule type" value="Genomic_DNA"/>
</dbReference>
<dbReference type="PANTHER" id="PTHR30481:SF3">
    <property type="entry name" value="DNA ADENINE METHYLASE"/>
    <property type="match status" value="1"/>
</dbReference>
<dbReference type="PRINTS" id="PR00505">
    <property type="entry name" value="D12N6MTFRASE"/>
</dbReference>
<keyword evidence="3 7" id="KW-0489">Methyltransferase</keyword>
<dbReference type="GO" id="GO:0009007">
    <property type="term" value="F:site-specific DNA-methyltransferase (adenine-specific) activity"/>
    <property type="evidence" value="ECO:0007669"/>
    <property type="project" value="UniProtKB-UniRule"/>
</dbReference>
<dbReference type="Gene3D" id="3.40.50.150">
    <property type="entry name" value="Vaccinia Virus protein VP39"/>
    <property type="match status" value="1"/>
</dbReference>
<evidence type="ECO:0000256" key="5">
    <source>
        <dbReference type="ARBA" id="ARBA00022691"/>
    </source>
</evidence>
<keyword evidence="4 7" id="KW-0808">Transferase</keyword>
<reference evidence="8 9" key="1">
    <citation type="journal article" date="2016" name="Nat. Commun.">
        <title>Thousands of microbial genomes shed light on interconnected biogeochemical processes in an aquifer system.</title>
        <authorList>
            <person name="Anantharaman K."/>
            <person name="Brown C.T."/>
            <person name="Hug L.A."/>
            <person name="Sharon I."/>
            <person name="Castelle C.J."/>
            <person name="Probst A.J."/>
            <person name="Thomas B.C."/>
            <person name="Singh A."/>
            <person name="Wilkins M.J."/>
            <person name="Karaoz U."/>
            <person name="Brodie E.L."/>
            <person name="Williams K.H."/>
            <person name="Hubbard S.S."/>
            <person name="Banfield J.F."/>
        </authorList>
    </citation>
    <scope>NUCLEOTIDE SEQUENCE [LARGE SCALE GENOMIC DNA]</scope>
</reference>
<accession>A0A1G2NCB0</accession>
<dbReference type="SUPFAM" id="SSF53335">
    <property type="entry name" value="S-adenosyl-L-methionine-dependent methyltransferases"/>
    <property type="match status" value="1"/>
</dbReference>
<dbReference type="GO" id="GO:1904047">
    <property type="term" value="F:S-adenosyl-L-methionine binding"/>
    <property type="evidence" value="ECO:0007669"/>
    <property type="project" value="TreeGrafter"/>
</dbReference>
<dbReference type="GO" id="GO:0032259">
    <property type="term" value="P:methylation"/>
    <property type="evidence" value="ECO:0007669"/>
    <property type="project" value="UniProtKB-KW"/>
</dbReference>
<evidence type="ECO:0000313" key="9">
    <source>
        <dbReference type="Proteomes" id="UP000176221"/>
    </source>
</evidence>
<organism evidence="8 9">
    <name type="scientific">Candidatus Taylorbacteria bacterium RIFCSPLOWO2_01_FULL_45_15b</name>
    <dbReference type="NCBI Taxonomy" id="1802319"/>
    <lineage>
        <taxon>Bacteria</taxon>
        <taxon>Candidatus Tayloriibacteriota</taxon>
    </lineage>
</organism>
<dbReference type="Proteomes" id="UP000176221">
    <property type="component" value="Unassembled WGS sequence"/>
</dbReference>
<dbReference type="InterPro" id="IPR012263">
    <property type="entry name" value="M_m6A_EcoRV"/>
</dbReference>
<dbReference type="InterPro" id="IPR029063">
    <property type="entry name" value="SAM-dependent_MTases_sf"/>
</dbReference>
<dbReference type="AlphaFoldDB" id="A0A1G2NCB0"/>
<evidence type="ECO:0000256" key="6">
    <source>
        <dbReference type="ARBA" id="ARBA00047942"/>
    </source>
</evidence>
<dbReference type="PANTHER" id="PTHR30481">
    <property type="entry name" value="DNA ADENINE METHYLASE"/>
    <property type="match status" value="1"/>
</dbReference>
<evidence type="ECO:0000256" key="4">
    <source>
        <dbReference type="ARBA" id="ARBA00022679"/>
    </source>
</evidence>
<comment type="caution">
    <text evidence="8">The sequence shown here is derived from an EMBL/GenBank/DDBJ whole genome shotgun (WGS) entry which is preliminary data.</text>
</comment>
<evidence type="ECO:0000313" key="8">
    <source>
        <dbReference type="EMBL" id="OHA33714.1"/>
    </source>
</evidence>
<dbReference type="STRING" id="1802319.A2928_01930"/>
<dbReference type="GO" id="GO:0043565">
    <property type="term" value="F:sequence-specific DNA binding"/>
    <property type="evidence" value="ECO:0007669"/>
    <property type="project" value="TreeGrafter"/>
</dbReference>
<dbReference type="InterPro" id="IPR023095">
    <property type="entry name" value="Ade_MeTrfase_dom_2"/>
</dbReference>
<sequence>MTTSVKRSPLFYVGDKYKLMNQLVNFFPKEVNTFFEPFVGGGTVFLNITAKKYFLNDVNKHLVAIHNLLIKSASNPSAFFRAVEKITQKYGLSRSYKEDIVPSSLKEQWKKTYFARFNKEGYEKLRACVNNERENDPLILYVLLIYGFNRMLRFNGGGKFNLPVGNVDFNKNVVSALNTYFEFVGDKRIELTAKDFRSFFSNKKISRNDFVYLDPPYLIASSEYNKFWDRTAESDLLKLIDKLHSEGVRFALSNVTHYNGDKNDLLLDWMGKYNVQDIKSNYINYHNNGKKKIKEVLVTNYENT</sequence>
<evidence type="ECO:0000256" key="1">
    <source>
        <dbReference type="ARBA" id="ARBA00006594"/>
    </source>
</evidence>
<name>A0A1G2NCB0_9BACT</name>
<dbReference type="PIRSF" id="PIRSF000398">
    <property type="entry name" value="M_m6A_EcoRV"/>
    <property type="match status" value="1"/>
</dbReference>
<dbReference type="GO" id="GO:0006298">
    <property type="term" value="P:mismatch repair"/>
    <property type="evidence" value="ECO:0007669"/>
    <property type="project" value="TreeGrafter"/>
</dbReference>
<dbReference type="InterPro" id="IPR012327">
    <property type="entry name" value="MeTrfase_D12"/>
</dbReference>
<evidence type="ECO:0000256" key="2">
    <source>
        <dbReference type="ARBA" id="ARBA00011900"/>
    </source>
</evidence>
<comment type="catalytic activity">
    <reaction evidence="6 7">
        <text>a 2'-deoxyadenosine in DNA + S-adenosyl-L-methionine = an N(6)-methyl-2'-deoxyadenosine in DNA + S-adenosyl-L-homocysteine + H(+)</text>
        <dbReference type="Rhea" id="RHEA:15197"/>
        <dbReference type="Rhea" id="RHEA-COMP:12418"/>
        <dbReference type="Rhea" id="RHEA-COMP:12419"/>
        <dbReference type="ChEBI" id="CHEBI:15378"/>
        <dbReference type="ChEBI" id="CHEBI:57856"/>
        <dbReference type="ChEBI" id="CHEBI:59789"/>
        <dbReference type="ChEBI" id="CHEBI:90615"/>
        <dbReference type="ChEBI" id="CHEBI:90616"/>
        <dbReference type="EC" id="2.1.1.72"/>
    </reaction>
</comment>
<dbReference type="Gene3D" id="1.10.1020.10">
    <property type="entry name" value="Adenine-specific Methyltransferase, Domain 2"/>
    <property type="match status" value="1"/>
</dbReference>
<comment type="similarity">
    <text evidence="1 7">Belongs to the N(4)/N(6)-methyltransferase family.</text>
</comment>
<gene>
    <name evidence="8" type="ORF">A2928_01930</name>
</gene>
<dbReference type="InterPro" id="IPR002052">
    <property type="entry name" value="DNA_methylase_N6_adenine_CS"/>
</dbReference>
<protein>
    <recommendedName>
        <fullName evidence="2 7">Site-specific DNA-methyltransferase (adenine-specific)</fullName>
        <ecNumber evidence="2 7">2.1.1.72</ecNumber>
    </recommendedName>
</protein>
<dbReference type="GO" id="GO:0009307">
    <property type="term" value="P:DNA restriction-modification system"/>
    <property type="evidence" value="ECO:0007669"/>
    <property type="project" value="InterPro"/>
</dbReference>
<keyword evidence="5 7" id="KW-0949">S-adenosyl-L-methionine</keyword>
<evidence type="ECO:0000256" key="3">
    <source>
        <dbReference type="ARBA" id="ARBA00022603"/>
    </source>
</evidence>
<dbReference type="EC" id="2.1.1.72" evidence="2 7"/>
<proteinExistence type="inferred from homology"/>